<dbReference type="InterPro" id="IPR050561">
    <property type="entry name" value="PTP"/>
</dbReference>
<keyword evidence="1" id="KW-0970">Cilium biogenesis/degradation</keyword>
<dbReference type="InterPro" id="IPR020422">
    <property type="entry name" value="TYR_PHOSPHATASE_DUAL_dom"/>
</dbReference>
<dbReference type="AlphaFoldDB" id="A0A3B4EHZ4"/>
<dbReference type="OrthoDB" id="542013at2759"/>
<dbReference type="OMA" id="CPHREEA"/>
<evidence type="ECO:0000256" key="6">
    <source>
        <dbReference type="ARBA" id="ARBA00072096"/>
    </source>
</evidence>
<keyword evidence="2" id="KW-0378">Hydrolase</keyword>
<sequence>MTPLVPVPKPSYSQARENLVKAIPPKIICLLACGGRDCRYEGPACWRPSQQAIKGLFSSWVTDDIVAMARPSTNLIRRYSIIEQFKKLNIKSIINMQLPGEHDHCGPDLEPDSGFTYSPQTFMENQIYFYNFGMTDFGVSSLVGMLDAVKVLAFSVEEGKVAVHCHAGLGRTGVLIACYLIYTLRITASEAIHYVRIKRPRSIQTRAQINLVFDFARLLGSQLAQYPCLSMRHGAAFSLRQYLQRQALLLHGEEARSLAHTPKILHLLCSLLTAIAQGTPSPPEVQVHLERKVAILALQGDVRDRLVLHRYLPVLTEGEGSVSSWDEPFGFLERKRAVLLNKRSYSESDLSKIALNKDFGFIQCSTSFTDDGKVCNGAITHLREQRSTNPAISILMKESSSAPDRYTPSSPRLYDSSTAKRAKFTMKKAQPFPKFSSTIALCNNHESVKVSLASRMVAEAMAQQDPLEDKILQKAAQLQDELNVSAYGWATLAMETDPKVLSTLVWTWFEKLKDPILNADDIDKLCTNTPGQNPLKTLHKSQRSTVCCLLGCVGQVSAHHPQTENAILQRLIRALTRHPPEEIASCGALLKVFRATVRELQCGRPASPTTHKSS</sequence>
<dbReference type="STRING" id="42514.ENSPNAP00000034831"/>
<dbReference type="PANTHER" id="PTHR23339">
    <property type="entry name" value="TYROSINE SPECIFIC PROTEIN PHOSPHATASE AND DUAL SPECIFICITY PROTEIN PHOSPHATASE"/>
    <property type="match status" value="1"/>
</dbReference>
<dbReference type="PROSITE" id="PS00383">
    <property type="entry name" value="TYR_PHOSPHATASE_1"/>
    <property type="match status" value="1"/>
</dbReference>
<dbReference type="RefSeq" id="XP_017574189.1">
    <property type="nucleotide sequence ID" value="XM_017718700.2"/>
</dbReference>
<dbReference type="SMART" id="SM00195">
    <property type="entry name" value="DSPc"/>
    <property type="match status" value="1"/>
</dbReference>
<dbReference type="CDD" id="cd14506">
    <property type="entry name" value="PTP_PTPDC1"/>
    <property type="match status" value="1"/>
</dbReference>
<dbReference type="GeneTree" id="ENSGT00940000165406"/>
<dbReference type="Ensembl" id="ENSPNAT00000038787.2">
    <property type="protein sequence ID" value="ENSPNAP00000034831.1"/>
    <property type="gene ID" value="ENSPNAG00000024380.2"/>
</dbReference>
<dbReference type="GeneID" id="108439982"/>
<reference evidence="9" key="3">
    <citation type="submission" date="2025-09" db="UniProtKB">
        <authorList>
            <consortium name="Ensembl"/>
        </authorList>
    </citation>
    <scope>IDENTIFICATION</scope>
</reference>
<proteinExistence type="inferred from homology"/>
<comment type="function">
    <text evidence="4">May play roles in cilia formation and/or maintenance.</text>
</comment>
<reference evidence="9 10" key="1">
    <citation type="submission" date="2020-10" db="EMBL/GenBank/DDBJ databases">
        <title>Pygocentrus nattereri (red-bellied piranha) genome, fPygNat1, primary haplotype.</title>
        <authorList>
            <person name="Myers G."/>
            <person name="Meyer A."/>
            <person name="Karagic N."/>
            <person name="Pippel M."/>
            <person name="Winkler S."/>
            <person name="Tracey A."/>
            <person name="Wood J."/>
            <person name="Formenti G."/>
            <person name="Howe K."/>
            <person name="Fedrigo O."/>
            <person name="Jarvis E.D."/>
        </authorList>
    </citation>
    <scope>NUCLEOTIDE SEQUENCE [LARGE SCALE GENOMIC DNA]</scope>
</reference>
<keyword evidence="10" id="KW-1185">Reference proteome</keyword>
<comment type="similarity">
    <text evidence="5">Belongs to the protein-tyrosine phosphatase family. Non-receptor class PTPDC1 subfamily.</text>
</comment>
<accession>A0A3B4EHZ4</accession>
<feature type="domain" description="Tyrosine-protein phosphatase" evidence="7">
    <location>
        <begin position="56"/>
        <end position="224"/>
    </location>
</feature>
<keyword evidence="3" id="KW-0904">Protein phosphatase</keyword>
<dbReference type="InterPro" id="IPR000340">
    <property type="entry name" value="Dual-sp_phosphatase_cat-dom"/>
</dbReference>
<dbReference type="InterPro" id="IPR049573">
    <property type="entry name" value="PTPDC1_PTP"/>
</dbReference>
<evidence type="ECO:0000256" key="1">
    <source>
        <dbReference type="ARBA" id="ARBA00022794"/>
    </source>
</evidence>
<name>A0A3B4EHZ4_PYGNA</name>
<protein>
    <recommendedName>
        <fullName evidence="6">Protein tyrosine phosphatase domain-containing protein 1</fullName>
    </recommendedName>
</protein>
<dbReference type="InterPro" id="IPR016130">
    <property type="entry name" value="Tyr_Pase_AS"/>
</dbReference>
<dbReference type="SUPFAM" id="SSF52799">
    <property type="entry name" value="(Phosphotyrosine protein) phosphatases II"/>
    <property type="match status" value="1"/>
</dbReference>
<dbReference type="InterPro" id="IPR029021">
    <property type="entry name" value="Prot-tyrosine_phosphatase-like"/>
</dbReference>
<dbReference type="PROSITE" id="PS50056">
    <property type="entry name" value="TYR_PHOSPHATASE_2"/>
    <property type="match status" value="1"/>
</dbReference>
<dbReference type="Proteomes" id="UP001501920">
    <property type="component" value="Chromosome 7"/>
</dbReference>
<dbReference type="InterPro" id="IPR003595">
    <property type="entry name" value="Tyr_Pase_cat"/>
</dbReference>
<evidence type="ECO:0000259" key="8">
    <source>
        <dbReference type="PROSITE" id="PS50056"/>
    </source>
</evidence>
<dbReference type="FunFam" id="3.90.190.10:FF:000027">
    <property type="entry name" value="Protein tyrosine phosphatase domain containing 1"/>
    <property type="match status" value="1"/>
</dbReference>
<organism evidence="9 10">
    <name type="scientific">Pygocentrus nattereri</name>
    <name type="common">Red-bellied piranha</name>
    <dbReference type="NCBI Taxonomy" id="42514"/>
    <lineage>
        <taxon>Eukaryota</taxon>
        <taxon>Metazoa</taxon>
        <taxon>Chordata</taxon>
        <taxon>Craniata</taxon>
        <taxon>Vertebrata</taxon>
        <taxon>Euteleostomi</taxon>
        <taxon>Actinopterygii</taxon>
        <taxon>Neopterygii</taxon>
        <taxon>Teleostei</taxon>
        <taxon>Ostariophysi</taxon>
        <taxon>Characiformes</taxon>
        <taxon>Characoidei</taxon>
        <taxon>Pygocentrus</taxon>
    </lineage>
</organism>
<dbReference type="SMART" id="SM00404">
    <property type="entry name" value="PTPc_motif"/>
    <property type="match status" value="1"/>
</dbReference>
<dbReference type="Gene3D" id="3.90.190.10">
    <property type="entry name" value="Protein tyrosine phosphatase superfamily"/>
    <property type="match status" value="1"/>
</dbReference>
<dbReference type="PROSITE" id="PS50054">
    <property type="entry name" value="TYR_PHOSPHATASE_DUAL"/>
    <property type="match status" value="1"/>
</dbReference>
<evidence type="ECO:0000259" key="7">
    <source>
        <dbReference type="PROSITE" id="PS50054"/>
    </source>
</evidence>
<evidence type="ECO:0000256" key="5">
    <source>
        <dbReference type="ARBA" id="ARBA00060867"/>
    </source>
</evidence>
<feature type="domain" description="Tyrosine specific protein phosphatases" evidence="8">
    <location>
        <begin position="143"/>
        <end position="210"/>
    </location>
</feature>
<reference evidence="9" key="2">
    <citation type="submission" date="2025-08" db="UniProtKB">
        <authorList>
            <consortium name="Ensembl"/>
        </authorList>
    </citation>
    <scope>IDENTIFICATION</scope>
</reference>
<evidence type="ECO:0000256" key="3">
    <source>
        <dbReference type="ARBA" id="ARBA00022912"/>
    </source>
</evidence>
<evidence type="ECO:0000256" key="2">
    <source>
        <dbReference type="ARBA" id="ARBA00022801"/>
    </source>
</evidence>
<dbReference type="GO" id="GO:0060271">
    <property type="term" value="P:cilium assembly"/>
    <property type="evidence" value="ECO:0007669"/>
    <property type="project" value="InterPro"/>
</dbReference>
<evidence type="ECO:0000313" key="10">
    <source>
        <dbReference type="Proteomes" id="UP001501920"/>
    </source>
</evidence>
<dbReference type="InterPro" id="IPR000387">
    <property type="entry name" value="Tyr_Pase_dom"/>
</dbReference>
<evidence type="ECO:0000256" key="4">
    <source>
        <dbReference type="ARBA" id="ARBA00056295"/>
    </source>
</evidence>
<dbReference type="GO" id="GO:0004725">
    <property type="term" value="F:protein tyrosine phosphatase activity"/>
    <property type="evidence" value="ECO:0007669"/>
    <property type="project" value="InterPro"/>
</dbReference>
<evidence type="ECO:0000313" key="9">
    <source>
        <dbReference type="Ensembl" id="ENSPNAP00000034831.1"/>
    </source>
</evidence>
<dbReference type="Pfam" id="PF00782">
    <property type="entry name" value="DSPc"/>
    <property type="match status" value="1"/>
</dbReference>